<accession>A0AC35TYG4</accession>
<reference evidence="2" key="1">
    <citation type="submission" date="2016-11" db="UniProtKB">
        <authorList>
            <consortium name="WormBaseParasite"/>
        </authorList>
    </citation>
    <scope>IDENTIFICATION</scope>
    <source>
        <strain evidence="2">KR3021</strain>
    </source>
</reference>
<name>A0AC35TYG4_9BILA</name>
<sequence>MQLKEKKDIGSKAANFEKQGANNAYVITGPQRSQMIGEVNELKRNCYFLEQKKVELEERVKDFMHDIEEITMASHIGNEGFCNGANNYMVPSNLIEYNQYNRHDLPQTHHQSQLNVHFKHLPHAIGNGMHIPGPIDHKINPEPTISSNLPINGMSPQNLGKTADLKYFEIEQLRSAVQQLIVDNDKKNKEIMALRNVLSTHHNPSAEIFNARVKRMLIDDSKENIVHSSSYPVNLSNFQGQFHPSTSYTSNLCYQGNGQPSSRPWSTTSDSSSQLPPTGSLPKSNGFESPAFRNTPISPSNRQIAAKQLASELDQLKKSGSQRNFSYDGNSLPKISYSKSNYSMSLPRNCHYNVNSSLSGELLHDHLDIGDTLDKNGGWRQLPLPPPPRPLHRSRSVSSLSFLENVPNRYCVPVSGAVSSQNKYDYVKDQVKLPMLSKSASLRRSKSKARKLSVHTIKDVLFGDNSWMRKSKKDPEVASVGNSNARSVSVPNLVLTPPPDSKSNSEEDSDVSAKSKPPQGERYTKNGVEIFKDENSNLKITILNNSSNIDDESTRSKASIPSSSTSNFKRDRARSTFKNIFTKLKRSASQHIDSSSQTNRKNSSTKIYNSSPFPINLRKPVIQEFVDWNGEKVAEYFCDIGFCEYSQKMLKNIRSGRHLLNLNDHEIEKELGIKNSLHFKKLKYHLTVIETGVLDPADSLTTIEIMSWLDDIGLPQLKDTFQENKIDGPMLNNLTVQDLCDMKIVSAMKHASISRAIQQLRRVEFVVGKLDSTISDNVAKESCPKEVKRWSQAATCQWLRKIDLVEFTPNLLGRGIHGALLTYEPTFTAESLCEVLRIPKDKTLIRRHVISQFNLLLGQDIISHKRIILSQPNVTHLSIDLKVKVLKKRFLSLSKNSPREIHVDAGELVCPIRKYSSDNEEEDDELIINPYIKSLATSNV</sequence>
<dbReference type="WBParaSite" id="RSKR_0000592600.1">
    <property type="protein sequence ID" value="RSKR_0000592600.1"/>
    <property type="gene ID" value="RSKR_0000592600"/>
</dbReference>
<evidence type="ECO:0000313" key="2">
    <source>
        <dbReference type="WBParaSite" id="RSKR_0000592600.1"/>
    </source>
</evidence>
<dbReference type="Proteomes" id="UP000095286">
    <property type="component" value="Unplaced"/>
</dbReference>
<proteinExistence type="predicted"/>
<evidence type="ECO:0000313" key="1">
    <source>
        <dbReference type="Proteomes" id="UP000095286"/>
    </source>
</evidence>
<protein>
    <submittedName>
        <fullName evidence="2">SAM domain-containing protein</fullName>
    </submittedName>
</protein>
<organism evidence="1 2">
    <name type="scientific">Rhabditophanes sp. KR3021</name>
    <dbReference type="NCBI Taxonomy" id="114890"/>
    <lineage>
        <taxon>Eukaryota</taxon>
        <taxon>Metazoa</taxon>
        <taxon>Ecdysozoa</taxon>
        <taxon>Nematoda</taxon>
        <taxon>Chromadorea</taxon>
        <taxon>Rhabditida</taxon>
        <taxon>Tylenchina</taxon>
        <taxon>Panagrolaimomorpha</taxon>
        <taxon>Strongyloidoidea</taxon>
        <taxon>Alloionematidae</taxon>
        <taxon>Rhabditophanes</taxon>
    </lineage>
</organism>